<keyword evidence="2" id="KW-1185">Reference proteome</keyword>
<name>A0A8J4T1W1_9TREM</name>
<reference evidence="1" key="1">
    <citation type="submission" date="2019-05" db="EMBL/GenBank/DDBJ databases">
        <title>Annotation for the trematode Paragonimus heterotremus.</title>
        <authorList>
            <person name="Choi Y.-J."/>
        </authorList>
    </citation>
    <scope>NUCLEOTIDE SEQUENCE</scope>
    <source>
        <strain evidence="1">LC</strain>
    </source>
</reference>
<dbReference type="EMBL" id="LUCH01001941">
    <property type="protein sequence ID" value="KAF5402230.1"/>
    <property type="molecule type" value="Genomic_DNA"/>
</dbReference>
<protein>
    <submittedName>
        <fullName evidence="1">Uncharacterized protein</fullName>
    </submittedName>
</protein>
<evidence type="ECO:0000313" key="1">
    <source>
        <dbReference type="EMBL" id="KAF5402230.1"/>
    </source>
</evidence>
<dbReference type="Proteomes" id="UP000748531">
    <property type="component" value="Unassembled WGS sequence"/>
</dbReference>
<dbReference type="AlphaFoldDB" id="A0A8J4T1W1"/>
<dbReference type="OrthoDB" id="8050165at2759"/>
<proteinExistence type="predicted"/>
<evidence type="ECO:0000313" key="2">
    <source>
        <dbReference type="Proteomes" id="UP000748531"/>
    </source>
</evidence>
<gene>
    <name evidence="1" type="ORF">PHET_04179</name>
</gene>
<accession>A0A8J4T1W1</accession>
<comment type="caution">
    <text evidence="1">The sequence shown here is derived from an EMBL/GenBank/DDBJ whole genome shotgun (WGS) entry which is preliminary data.</text>
</comment>
<sequence length="147" mass="15807">MERRLVDCDSVLHDLCVNDCLTLDVYLTSDSAEGEAHSNCGSTVSAQRGVILEIIPARVVGPTENVLVYAFLGDGSGTTMVNQELTDRLSLIGNLSELRVATITGSQMISGKMIALGIHSLDRYDAKAVERAYSVSSLQMMPQEDAV</sequence>
<organism evidence="1 2">
    <name type="scientific">Paragonimus heterotremus</name>
    <dbReference type="NCBI Taxonomy" id="100268"/>
    <lineage>
        <taxon>Eukaryota</taxon>
        <taxon>Metazoa</taxon>
        <taxon>Spiralia</taxon>
        <taxon>Lophotrochozoa</taxon>
        <taxon>Platyhelminthes</taxon>
        <taxon>Trematoda</taxon>
        <taxon>Digenea</taxon>
        <taxon>Plagiorchiida</taxon>
        <taxon>Troglotremata</taxon>
        <taxon>Troglotrematidae</taxon>
        <taxon>Paragonimus</taxon>
    </lineage>
</organism>